<organism evidence="2 3">
    <name type="scientific">Lasius niger</name>
    <name type="common">Black garden ant</name>
    <dbReference type="NCBI Taxonomy" id="67767"/>
    <lineage>
        <taxon>Eukaryota</taxon>
        <taxon>Metazoa</taxon>
        <taxon>Ecdysozoa</taxon>
        <taxon>Arthropoda</taxon>
        <taxon>Hexapoda</taxon>
        <taxon>Insecta</taxon>
        <taxon>Pterygota</taxon>
        <taxon>Neoptera</taxon>
        <taxon>Endopterygota</taxon>
        <taxon>Hymenoptera</taxon>
        <taxon>Apocrita</taxon>
        <taxon>Aculeata</taxon>
        <taxon>Formicoidea</taxon>
        <taxon>Formicidae</taxon>
        <taxon>Formicinae</taxon>
        <taxon>Lasius</taxon>
        <taxon>Lasius</taxon>
    </lineage>
</organism>
<evidence type="ECO:0000259" key="1">
    <source>
        <dbReference type="Pfam" id="PF01425"/>
    </source>
</evidence>
<dbReference type="GO" id="GO:0012505">
    <property type="term" value="C:endomembrane system"/>
    <property type="evidence" value="ECO:0007669"/>
    <property type="project" value="TreeGrafter"/>
</dbReference>
<dbReference type="GO" id="GO:0016787">
    <property type="term" value="F:hydrolase activity"/>
    <property type="evidence" value="ECO:0007669"/>
    <property type="project" value="UniProtKB-KW"/>
</dbReference>
<reference evidence="2 3" key="1">
    <citation type="submission" date="2015-04" db="EMBL/GenBank/DDBJ databases">
        <title>Lasius niger genome sequencing.</title>
        <authorList>
            <person name="Konorov E.A."/>
            <person name="Nikitin M.A."/>
            <person name="Kirill M.V."/>
            <person name="Chang P."/>
        </authorList>
    </citation>
    <scope>NUCLEOTIDE SEQUENCE [LARGE SCALE GENOMIC DNA]</scope>
    <source>
        <tissue evidence="2">Whole</tissue>
    </source>
</reference>
<dbReference type="EMBL" id="LBMM01010758">
    <property type="protein sequence ID" value="KMQ87260.1"/>
    <property type="molecule type" value="Genomic_DNA"/>
</dbReference>
<dbReference type="PaxDb" id="67767-A0A0J7N3I0"/>
<proteinExistence type="predicted"/>
<dbReference type="STRING" id="67767.A0A0J7N3I0"/>
<feature type="domain" description="Amidase" evidence="1">
    <location>
        <begin position="3"/>
        <end position="60"/>
    </location>
</feature>
<sequence>MKASCDAEVIELLRNAGAIPVCVTNTPEMCCGIDSSNLLYGRTRNPYDTRYSPGGSSGGEVIELLSSRLSALIMR</sequence>
<evidence type="ECO:0000313" key="3">
    <source>
        <dbReference type="Proteomes" id="UP000036403"/>
    </source>
</evidence>
<evidence type="ECO:0000313" key="2">
    <source>
        <dbReference type="EMBL" id="KMQ87260.1"/>
    </source>
</evidence>
<dbReference type="InterPro" id="IPR023631">
    <property type="entry name" value="Amidase_dom"/>
</dbReference>
<dbReference type="AlphaFoldDB" id="A0A0J7N3I0"/>
<dbReference type="InterPro" id="IPR052739">
    <property type="entry name" value="FAAH2"/>
</dbReference>
<dbReference type="Gene3D" id="3.90.1300.10">
    <property type="entry name" value="Amidase signature (AS) domain"/>
    <property type="match status" value="1"/>
</dbReference>
<protein>
    <submittedName>
        <fullName evidence="2">Fatty-acid amide hydrolase 2</fullName>
    </submittedName>
</protein>
<gene>
    <name evidence="2" type="ORF">RF55_13503</name>
</gene>
<name>A0A0J7N3I0_LASNI</name>
<dbReference type="PANTHER" id="PTHR43372:SF4">
    <property type="entry name" value="FATTY-ACID AMIDE HYDROLASE 2"/>
    <property type="match status" value="1"/>
</dbReference>
<keyword evidence="3" id="KW-1185">Reference proteome</keyword>
<dbReference type="Proteomes" id="UP000036403">
    <property type="component" value="Unassembled WGS sequence"/>
</dbReference>
<accession>A0A0J7N3I0</accession>
<dbReference type="SUPFAM" id="SSF75304">
    <property type="entry name" value="Amidase signature (AS) enzymes"/>
    <property type="match status" value="1"/>
</dbReference>
<dbReference type="PANTHER" id="PTHR43372">
    <property type="entry name" value="FATTY-ACID AMIDE HYDROLASE"/>
    <property type="match status" value="1"/>
</dbReference>
<keyword evidence="2" id="KW-0378">Hydrolase</keyword>
<comment type="caution">
    <text evidence="2">The sequence shown here is derived from an EMBL/GenBank/DDBJ whole genome shotgun (WGS) entry which is preliminary data.</text>
</comment>
<dbReference type="Pfam" id="PF01425">
    <property type="entry name" value="Amidase"/>
    <property type="match status" value="1"/>
</dbReference>
<dbReference type="InterPro" id="IPR036928">
    <property type="entry name" value="AS_sf"/>
</dbReference>
<dbReference type="OrthoDB" id="6428749at2759"/>